<dbReference type="Proteomes" id="UP000316541">
    <property type="component" value="Unassembled WGS sequence"/>
</dbReference>
<dbReference type="GO" id="GO:0016832">
    <property type="term" value="F:aldehyde-lyase activity"/>
    <property type="evidence" value="ECO:0007669"/>
    <property type="project" value="TreeGrafter"/>
</dbReference>
<name>A0A544YZC8_9ACTN</name>
<comment type="caution">
    <text evidence="4">The sequence shown here is derived from an EMBL/GenBank/DDBJ whole genome shotgun (WGS) entry which is preliminary data.</text>
</comment>
<evidence type="ECO:0000313" key="5">
    <source>
        <dbReference type="Proteomes" id="UP000316541"/>
    </source>
</evidence>
<dbReference type="InterPro" id="IPR036409">
    <property type="entry name" value="Aldolase_II/adducin_N_sf"/>
</dbReference>
<sequence length="227" mass="23864">MTSTLTAPVREGEWLKAGEPVLTPADAAVRAELVQAVRVLHQLGALQNPYSANASVRLPDSPGHLLINAKGLPADIGEQDFGVITLDGDLVAGRLGPGVRQVLQMHILAYTRPEVNAVIHTHSTHATAFALAHRPIPANYEPLVNRGQTRDIPCAPYRARNNGELGASIAGLLAEHPDTKAVLLANHGLLAFDDGPMSTARLVATIEEAATLEIHAAALGGSKPIVP</sequence>
<dbReference type="InterPro" id="IPR050197">
    <property type="entry name" value="Aldolase_class_II_sugar_metab"/>
</dbReference>
<dbReference type="Pfam" id="PF00596">
    <property type="entry name" value="Aldolase_II"/>
    <property type="match status" value="1"/>
</dbReference>
<dbReference type="Gene3D" id="3.40.225.10">
    <property type="entry name" value="Class II aldolase/adducin N-terminal domain"/>
    <property type="match status" value="1"/>
</dbReference>
<keyword evidence="1" id="KW-0479">Metal-binding</keyword>
<dbReference type="InterPro" id="IPR001303">
    <property type="entry name" value="Aldolase_II/adducin_N"/>
</dbReference>
<dbReference type="RefSeq" id="WP_142617821.1">
    <property type="nucleotide sequence ID" value="NZ_VIRM01000008.1"/>
</dbReference>
<evidence type="ECO:0000256" key="2">
    <source>
        <dbReference type="ARBA" id="ARBA00023239"/>
    </source>
</evidence>
<evidence type="ECO:0000313" key="4">
    <source>
        <dbReference type="EMBL" id="TQS22147.1"/>
    </source>
</evidence>
<proteinExistence type="predicted"/>
<dbReference type="SUPFAM" id="SSF53639">
    <property type="entry name" value="AraD/HMP-PK domain-like"/>
    <property type="match status" value="1"/>
</dbReference>
<dbReference type="PANTHER" id="PTHR22789">
    <property type="entry name" value="FUCULOSE PHOSPHATE ALDOLASE"/>
    <property type="match status" value="1"/>
</dbReference>
<reference evidence="4 5" key="1">
    <citation type="submission" date="2019-07" db="EMBL/GenBank/DDBJ databases">
        <title>Microbispora hainanensis DSM 45428.</title>
        <authorList>
            <person name="Thawai C."/>
        </authorList>
    </citation>
    <scope>NUCLEOTIDE SEQUENCE [LARGE SCALE GENOMIC DNA]</scope>
    <source>
        <strain evidence="4 5">DSM 45428</strain>
    </source>
</reference>
<evidence type="ECO:0000259" key="3">
    <source>
        <dbReference type="SMART" id="SM01007"/>
    </source>
</evidence>
<gene>
    <name evidence="4" type="ORF">FLX08_09190</name>
</gene>
<dbReference type="SMART" id="SM01007">
    <property type="entry name" value="Aldolase_II"/>
    <property type="match status" value="1"/>
</dbReference>
<protein>
    <submittedName>
        <fullName evidence="4">Class II aldolase/adducin family protein</fullName>
    </submittedName>
</protein>
<keyword evidence="2" id="KW-0456">Lyase</keyword>
<accession>A0A544YZC8</accession>
<dbReference type="GO" id="GO:0019323">
    <property type="term" value="P:pentose catabolic process"/>
    <property type="evidence" value="ECO:0007669"/>
    <property type="project" value="TreeGrafter"/>
</dbReference>
<evidence type="ECO:0000256" key="1">
    <source>
        <dbReference type="ARBA" id="ARBA00022723"/>
    </source>
</evidence>
<dbReference type="EMBL" id="VIRM01000008">
    <property type="protein sequence ID" value="TQS22147.1"/>
    <property type="molecule type" value="Genomic_DNA"/>
</dbReference>
<dbReference type="PANTHER" id="PTHR22789:SF0">
    <property type="entry name" value="3-OXO-TETRONATE 4-PHOSPHATE DECARBOXYLASE-RELATED"/>
    <property type="match status" value="1"/>
</dbReference>
<organism evidence="4 5">
    <name type="scientific">Microbispora hainanensis</name>
    <dbReference type="NCBI Taxonomy" id="568844"/>
    <lineage>
        <taxon>Bacteria</taxon>
        <taxon>Bacillati</taxon>
        <taxon>Actinomycetota</taxon>
        <taxon>Actinomycetes</taxon>
        <taxon>Streptosporangiales</taxon>
        <taxon>Streptosporangiaceae</taxon>
        <taxon>Microbispora</taxon>
    </lineage>
</organism>
<feature type="domain" description="Class II aldolase/adducin N-terminal" evidence="3">
    <location>
        <begin position="31"/>
        <end position="214"/>
    </location>
</feature>
<dbReference type="AlphaFoldDB" id="A0A544YZC8"/>
<dbReference type="GO" id="GO:0046872">
    <property type="term" value="F:metal ion binding"/>
    <property type="evidence" value="ECO:0007669"/>
    <property type="project" value="UniProtKB-KW"/>
</dbReference>
<dbReference type="GO" id="GO:0005829">
    <property type="term" value="C:cytosol"/>
    <property type="evidence" value="ECO:0007669"/>
    <property type="project" value="TreeGrafter"/>
</dbReference>